<dbReference type="PROSITE" id="PS50977">
    <property type="entry name" value="HTH_TETR_2"/>
    <property type="match status" value="1"/>
</dbReference>
<evidence type="ECO:0000259" key="5">
    <source>
        <dbReference type="PROSITE" id="PS50977"/>
    </source>
</evidence>
<dbReference type="AlphaFoldDB" id="A0A4Y4B924"/>
<dbReference type="Gene3D" id="1.10.10.60">
    <property type="entry name" value="Homeodomain-like"/>
    <property type="match status" value="1"/>
</dbReference>
<dbReference type="InterPro" id="IPR036271">
    <property type="entry name" value="Tet_transcr_reg_TetR-rel_C_sf"/>
</dbReference>
<keyword evidence="3" id="KW-0804">Transcription</keyword>
<dbReference type="Proteomes" id="UP000317410">
    <property type="component" value="Unassembled WGS sequence"/>
</dbReference>
<evidence type="ECO:0000256" key="1">
    <source>
        <dbReference type="ARBA" id="ARBA00023015"/>
    </source>
</evidence>
<dbReference type="PANTHER" id="PTHR30055">
    <property type="entry name" value="HTH-TYPE TRANSCRIPTIONAL REGULATOR RUTR"/>
    <property type="match status" value="1"/>
</dbReference>
<comment type="caution">
    <text evidence="6">The sequence shown here is derived from an EMBL/GenBank/DDBJ whole genome shotgun (WGS) entry which is preliminary data.</text>
</comment>
<evidence type="ECO:0000256" key="2">
    <source>
        <dbReference type="ARBA" id="ARBA00023125"/>
    </source>
</evidence>
<feature type="DNA-binding region" description="H-T-H motif" evidence="4">
    <location>
        <begin position="29"/>
        <end position="48"/>
    </location>
</feature>
<keyword evidence="2 4" id="KW-0238">DNA-binding</keyword>
<reference evidence="6 7" key="1">
    <citation type="submission" date="2019-06" db="EMBL/GenBank/DDBJ databases">
        <title>Whole genome shotgun sequence of Microbacterium liquefaciens NBRC 15037.</title>
        <authorList>
            <person name="Hosoyama A."/>
            <person name="Uohara A."/>
            <person name="Ohji S."/>
            <person name="Ichikawa N."/>
        </authorList>
    </citation>
    <scope>NUCLEOTIDE SEQUENCE [LARGE SCALE GENOMIC DNA]</scope>
    <source>
        <strain evidence="6 7">NBRC 15037</strain>
    </source>
</reference>
<name>A0A4Y4B924_MICMQ</name>
<dbReference type="InterPro" id="IPR009057">
    <property type="entry name" value="Homeodomain-like_sf"/>
</dbReference>
<sequence length="174" mass="18469">MPTPERTSTEEIVAAGREILEVAGPSGLTMQAVADRVGVRAPSLYKRVRDRDALHAAVATASIDALTARLEAAGDDIGALAHTYRGFAQEHPEGFRLMFTIAAPHDALERSAAPLIRAASAMVGEEDALDAARLFTAWATGFLQMELSGAFRLGGDVDRAFEYGLRRLTAGMAG</sequence>
<evidence type="ECO:0000256" key="4">
    <source>
        <dbReference type="PROSITE-ProRule" id="PRU00335"/>
    </source>
</evidence>
<dbReference type="InterPro" id="IPR001647">
    <property type="entry name" value="HTH_TetR"/>
</dbReference>
<dbReference type="RefSeq" id="WP_141388182.1">
    <property type="nucleotide sequence ID" value="NZ_BJNQ01000032.1"/>
</dbReference>
<dbReference type="GO" id="GO:0003700">
    <property type="term" value="F:DNA-binding transcription factor activity"/>
    <property type="evidence" value="ECO:0007669"/>
    <property type="project" value="TreeGrafter"/>
</dbReference>
<proteinExistence type="predicted"/>
<dbReference type="PANTHER" id="PTHR30055:SF239">
    <property type="entry name" value="TRANSCRIPTIONAL REGULATORY PROTEIN"/>
    <property type="match status" value="1"/>
</dbReference>
<evidence type="ECO:0000313" key="6">
    <source>
        <dbReference type="EMBL" id="GEC76978.1"/>
    </source>
</evidence>
<protein>
    <submittedName>
        <fullName evidence="6">TetR family transcriptional regulator</fullName>
    </submittedName>
</protein>
<dbReference type="InterPro" id="IPR050109">
    <property type="entry name" value="HTH-type_TetR-like_transc_reg"/>
</dbReference>
<dbReference type="Pfam" id="PF13305">
    <property type="entry name" value="TetR_C_33"/>
    <property type="match status" value="1"/>
</dbReference>
<dbReference type="SUPFAM" id="SSF48498">
    <property type="entry name" value="Tetracyclin repressor-like, C-terminal domain"/>
    <property type="match status" value="1"/>
</dbReference>
<gene>
    <name evidence="6" type="ORF">MLI01_31230</name>
</gene>
<organism evidence="6 7">
    <name type="scientific">Microbacterium maritypicum</name>
    <name type="common">Microbacterium liquefaciens</name>
    <dbReference type="NCBI Taxonomy" id="33918"/>
    <lineage>
        <taxon>Bacteria</taxon>
        <taxon>Bacillati</taxon>
        <taxon>Actinomycetota</taxon>
        <taxon>Actinomycetes</taxon>
        <taxon>Micrococcales</taxon>
        <taxon>Microbacteriaceae</taxon>
        <taxon>Microbacterium</taxon>
    </lineage>
</organism>
<dbReference type="SUPFAM" id="SSF46689">
    <property type="entry name" value="Homeodomain-like"/>
    <property type="match status" value="1"/>
</dbReference>
<dbReference type="GO" id="GO:0000976">
    <property type="term" value="F:transcription cis-regulatory region binding"/>
    <property type="evidence" value="ECO:0007669"/>
    <property type="project" value="TreeGrafter"/>
</dbReference>
<evidence type="ECO:0000256" key="3">
    <source>
        <dbReference type="ARBA" id="ARBA00023163"/>
    </source>
</evidence>
<dbReference type="Pfam" id="PF00440">
    <property type="entry name" value="TetR_N"/>
    <property type="match status" value="1"/>
</dbReference>
<feature type="domain" description="HTH tetR-type" evidence="5">
    <location>
        <begin position="6"/>
        <end position="66"/>
    </location>
</feature>
<dbReference type="Gene3D" id="1.10.357.10">
    <property type="entry name" value="Tetracycline Repressor, domain 2"/>
    <property type="match status" value="1"/>
</dbReference>
<evidence type="ECO:0000313" key="7">
    <source>
        <dbReference type="Proteomes" id="UP000317410"/>
    </source>
</evidence>
<keyword evidence="1" id="KW-0805">Transcription regulation</keyword>
<dbReference type="EMBL" id="BJNQ01000032">
    <property type="protein sequence ID" value="GEC76978.1"/>
    <property type="molecule type" value="Genomic_DNA"/>
</dbReference>
<accession>A0A4Y4B924</accession>
<dbReference type="InterPro" id="IPR025996">
    <property type="entry name" value="MT1864/Rv1816-like_C"/>
</dbReference>